<accession>A0A7R8ZVI0</accession>
<sequence>MLPFLATNYARPNKHRSVDRSVDSPTSSSPSERALRRRRGMDLPPSPPSRRGGPAPASSGGKSRKNSRHGDEREEISADPQLSIRAPTRSSSQDDAMSVTVEDVMEDFRSILRTQQQQLDLQEGSQMPPRSASRESRNH</sequence>
<gene>
    <name evidence="2" type="ORF">CTOB1V02_LOCUS15887</name>
</gene>
<protein>
    <submittedName>
        <fullName evidence="2">Uncharacterized protein</fullName>
    </submittedName>
</protein>
<feature type="non-terminal residue" evidence="2">
    <location>
        <position position="139"/>
    </location>
</feature>
<evidence type="ECO:0000256" key="1">
    <source>
        <dbReference type="SAM" id="MobiDB-lite"/>
    </source>
</evidence>
<name>A0A7R8ZVI0_9CRUS</name>
<proteinExistence type="predicted"/>
<reference evidence="2" key="1">
    <citation type="submission" date="2020-11" db="EMBL/GenBank/DDBJ databases">
        <authorList>
            <person name="Tran Van P."/>
        </authorList>
    </citation>
    <scope>NUCLEOTIDE SEQUENCE</scope>
</reference>
<evidence type="ECO:0000313" key="2">
    <source>
        <dbReference type="EMBL" id="CAD7238072.1"/>
    </source>
</evidence>
<dbReference type="EMBL" id="OB695645">
    <property type="protein sequence ID" value="CAD7238072.1"/>
    <property type="molecule type" value="Genomic_DNA"/>
</dbReference>
<dbReference type="AlphaFoldDB" id="A0A7R8ZVI0"/>
<feature type="compositionally biased region" description="Low complexity" evidence="1">
    <location>
        <begin position="49"/>
        <end position="61"/>
    </location>
</feature>
<organism evidence="2">
    <name type="scientific">Cyprideis torosa</name>
    <dbReference type="NCBI Taxonomy" id="163714"/>
    <lineage>
        <taxon>Eukaryota</taxon>
        <taxon>Metazoa</taxon>
        <taxon>Ecdysozoa</taxon>
        <taxon>Arthropoda</taxon>
        <taxon>Crustacea</taxon>
        <taxon>Oligostraca</taxon>
        <taxon>Ostracoda</taxon>
        <taxon>Podocopa</taxon>
        <taxon>Podocopida</taxon>
        <taxon>Cytherocopina</taxon>
        <taxon>Cytheroidea</taxon>
        <taxon>Cytherideidae</taxon>
        <taxon>Cyprideis</taxon>
    </lineage>
</organism>
<feature type="region of interest" description="Disordered" evidence="1">
    <location>
        <begin position="1"/>
        <end position="139"/>
    </location>
</feature>